<dbReference type="Proteomes" id="UP000373449">
    <property type="component" value="Unassembled WGS sequence"/>
</dbReference>
<sequence>MSDLHQVEQAIAALINRSSPASRRKMNSALARKLRQRQQISIQKQQAPDGTPYAPRKNKKPGKRVMFRRLRTVRFMKTRSTPDDMTISFAQSTQNIARVHHYGLREKIETKGRKLEIKYARRQLIGITPHDVEIIGTEIIDFLSK</sequence>
<name>A0A484ZI64_9GAMM</name>
<feature type="compositionally biased region" description="Low complexity" evidence="1">
    <location>
        <begin position="37"/>
        <end position="46"/>
    </location>
</feature>
<protein>
    <submittedName>
        <fullName evidence="2">Phage virion morphogenesis protein</fullName>
    </submittedName>
</protein>
<dbReference type="EMBL" id="CAADJA010000002">
    <property type="protein sequence ID" value="VFS47456.1"/>
    <property type="molecule type" value="Genomic_DNA"/>
</dbReference>
<evidence type="ECO:0000313" key="3">
    <source>
        <dbReference type="Proteomes" id="UP000373449"/>
    </source>
</evidence>
<evidence type="ECO:0000313" key="2">
    <source>
        <dbReference type="EMBL" id="VFS47456.1"/>
    </source>
</evidence>
<dbReference type="AlphaFoldDB" id="A0A484ZI64"/>
<evidence type="ECO:0000256" key="1">
    <source>
        <dbReference type="SAM" id="MobiDB-lite"/>
    </source>
</evidence>
<feature type="region of interest" description="Disordered" evidence="1">
    <location>
        <begin position="37"/>
        <end position="63"/>
    </location>
</feature>
<reference evidence="2 3" key="1">
    <citation type="submission" date="2019-03" db="EMBL/GenBank/DDBJ databases">
        <authorList>
            <consortium name="Pathogen Informatics"/>
        </authorList>
    </citation>
    <scope>NUCLEOTIDE SEQUENCE [LARGE SCALE GENOMIC DNA]</scope>
    <source>
        <strain evidence="2 3">NCTC12282</strain>
    </source>
</reference>
<gene>
    <name evidence="2" type="ORF">NCTC12282_02392</name>
</gene>
<accession>A0A484ZI64</accession>
<proteinExistence type="predicted"/>
<dbReference type="InterPro" id="IPR006522">
    <property type="entry name" value="Phage_virion_morphogenesis"/>
</dbReference>
<dbReference type="Pfam" id="PF05069">
    <property type="entry name" value="Phage_tail_S"/>
    <property type="match status" value="1"/>
</dbReference>
<dbReference type="NCBIfam" id="TIGR01635">
    <property type="entry name" value="tail_comp_S"/>
    <property type="match status" value="1"/>
</dbReference>
<dbReference type="RefSeq" id="WP_029094719.1">
    <property type="nucleotide sequence ID" value="NZ_CAADJA010000002.1"/>
</dbReference>
<organism evidence="2 3">
    <name type="scientific">Budvicia aquatica</name>
    <dbReference type="NCBI Taxonomy" id="82979"/>
    <lineage>
        <taxon>Bacteria</taxon>
        <taxon>Pseudomonadati</taxon>
        <taxon>Pseudomonadota</taxon>
        <taxon>Gammaproteobacteria</taxon>
        <taxon>Enterobacterales</taxon>
        <taxon>Budviciaceae</taxon>
        <taxon>Budvicia</taxon>
    </lineage>
</organism>